<keyword evidence="5" id="KW-0670">Pyruvate</keyword>
<dbReference type="NCBIfam" id="TIGR02751">
    <property type="entry name" value="PEPCase_arch"/>
    <property type="match status" value="1"/>
</dbReference>
<dbReference type="GO" id="GO:0006099">
    <property type="term" value="P:tricarboxylic acid cycle"/>
    <property type="evidence" value="ECO:0007669"/>
    <property type="project" value="InterPro"/>
</dbReference>
<keyword evidence="3" id="KW-0120">Carbon dioxide fixation</keyword>
<dbReference type="PIRSF" id="PIRSF006677">
    <property type="entry name" value="UCP006677"/>
    <property type="match status" value="1"/>
</dbReference>
<organism evidence="5 6">
    <name type="scientific">Candidatus Gottesmanbacteria bacterium RIFCSPHIGHO2_02_FULL_39_11</name>
    <dbReference type="NCBI Taxonomy" id="1798382"/>
    <lineage>
        <taxon>Bacteria</taxon>
        <taxon>Candidatus Gottesmaniibacteriota</taxon>
    </lineage>
</organism>
<name>A0A1F5ZTD9_9BACT</name>
<accession>A0A1F5ZTD9</accession>
<evidence type="ECO:0000313" key="6">
    <source>
        <dbReference type="Proteomes" id="UP000176923"/>
    </source>
</evidence>
<dbReference type="Pfam" id="PF14010">
    <property type="entry name" value="PEPcase_2"/>
    <property type="match status" value="1"/>
</dbReference>
<evidence type="ECO:0000256" key="4">
    <source>
        <dbReference type="NCBIfam" id="TIGR02751"/>
    </source>
</evidence>
<dbReference type="AlphaFoldDB" id="A0A1F5ZTD9"/>
<keyword evidence="1" id="KW-0460">Magnesium</keyword>
<evidence type="ECO:0000256" key="1">
    <source>
        <dbReference type="ARBA" id="ARBA00022842"/>
    </source>
</evidence>
<gene>
    <name evidence="5" type="ORF">A3D77_07685</name>
</gene>
<dbReference type="GO" id="GO:0008964">
    <property type="term" value="F:phosphoenolpyruvate carboxylase activity"/>
    <property type="evidence" value="ECO:0007669"/>
    <property type="project" value="UniProtKB-UniRule"/>
</dbReference>
<dbReference type="SUPFAM" id="SSF51621">
    <property type="entry name" value="Phosphoenolpyruvate/pyruvate domain"/>
    <property type="match status" value="1"/>
</dbReference>
<dbReference type="InterPro" id="IPR015813">
    <property type="entry name" value="Pyrv/PenolPyrv_kinase-like_dom"/>
</dbReference>
<dbReference type="HAMAP" id="MF_01904">
    <property type="entry name" value="PEPcase_type2"/>
    <property type="match status" value="1"/>
</dbReference>
<keyword evidence="2" id="KW-0456">Lyase</keyword>
<dbReference type="InterPro" id="IPR007566">
    <property type="entry name" value="PEP_COase_arc-type"/>
</dbReference>
<comment type="caution">
    <text evidence="5">The sequence shown here is derived from an EMBL/GenBank/DDBJ whole genome shotgun (WGS) entry which is preliminary data.</text>
</comment>
<proteinExistence type="inferred from homology"/>
<evidence type="ECO:0000256" key="3">
    <source>
        <dbReference type="ARBA" id="ARBA00023300"/>
    </source>
</evidence>
<evidence type="ECO:0000313" key="5">
    <source>
        <dbReference type="EMBL" id="OGG15392.1"/>
    </source>
</evidence>
<evidence type="ECO:0000256" key="2">
    <source>
        <dbReference type="ARBA" id="ARBA00023239"/>
    </source>
</evidence>
<sequence>MRKIPSTMATQHPDNAGRPLWNSRAYISTGTEPREAYYCFNNLGMDEYNWDWEGKFVDEAVVDRLLHKYFDYFKSHSLGKEKFLTFRIPNPRIEKQFRLARAFMVMITSSQLAESLGFSSPPIFETILPLTETASEIMDIQEAFRELVAIDHKLLKMEDSIQHIEIIPLFEQVERIFESSNIIKKYISLHLKKFGKKPQYLRPYCARSDPALNSGLVATMLAVRCALSNFSSLESETGVKLFPMLGTGSLPFRGGVNPLTTSETIQKYPGVRTLTIQSAFRYDYAEKRVKEAIHELNRELPHLSAVSVPKKLENTAKESVSFFEKPYRETIEKIAPLINILSKQVAKRRERVQHVGLFGYSRGVGKVTLPRAIPFTASLYSIGIPPEIIGTGRGLLDAKKKGVLSEILHLYPTLKNDIIQAGYFFNQNTLEKTIGSIKNLNGLRKDIEGIEEIFHIELGPKEPSHFEHKELTDTIYEDRHHKKVSDLITRSGVLRKSLG</sequence>
<protein>
    <recommendedName>
        <fullName evidence="4">Phosphoenolpyruvate carboxylase</fullName>
        <ecNumber evidence="4">4.1.1.31</ecNumber>
    </recommendedName>
</protein>
<dbReference type="Proteomes" id="UP000176923">
    <property type="component" value="Unassembled WGS sequence"/>
</dbReference>
<dbReference type="EC" id="4.1.1.31" evidence="4"/>
<dbReference type="EMBL" id="MFJL01000026">
    <property type="protein sequence ID" value="OGG15392.1"/>
    <property type="molecule type" value="Genomic_DNA"/>
</dbReference>
<dbReference type="STRING" id="1798382.A3D77_07685"/>
<reference evidence="5 6" key="1">
    <citation type="journal article" date="2016" name="Nat. Commun.">
        <title>Thousands of microbial genomes shed light on interconnected biogeochemical processes in an aquifer system.</title>
        <authorList>
            <person name="Anantharaman K."/>
            <person name="Brown C.T."/>
            <person name="Hug L.A."/>
            <person name="Sharon I."/>
            <person name="Castelle C.J."/>
            <person name="Probst A.J."/>
            <person name="Thomas B.C."/>
            <person name="Singh A."/>
            <person name="Wilkins M.J."/>
            <person name="Karaoz U."/>
            <person name="Brodie E.L."/>
            <person name="Williams K.H."/>
            <person name="Hubbard S.S."/>
            <person name="Banfield J.F."/>
        </authorList>
    </citation>
    <scope>NUCLEOTIDE SEQUENCE [LARGE SCALE GENOMIC DNA]</scope>
</reference>
<dbReference type="GO" id="GO:0015977">
    <property type="term" value="P:carbon fixation"/>
    <property type="evidence" value="ECO:0007669"/>
    <property type="project" value="UniProtKB-KW"/>
</dbReference>